<name>A0A8H9LPU0_KITAU</name>
<dbReference type="EMBL" id="BMUB01000005">
    <property type="protein sequence ID" value="GGU74865.1"/>
    <property type="molecule type" value="Genomic_DNA"/>
</dbReference>
<dbReference type="Proteomes" id="UP000610124">
    <property type="component" value="Unassembled WGS sequence"/>
</dbReference>
<reference evidence="2" key="1">
    <citation type="journal article" date="2014" name="Int. J. Syst. Evol. Microbiol.">
        <title>Complete genome sequence of Corynebacterium casei LMG S-19264T (=DSM 44701T), isolated from a smear-ripened cheese.</title>
        <authorList>
            <consortium name="US DOE Joint Genome Institute (JGI-PGF)"/>
            <person name="Walter F."/>
            <person name="Albersmeier A."/>
            <person name="Kalinowski J."/>
            <person name="Ruckert C."/>
        </authorList>
    </citation>
    <scope>NUCLEOTIDE SEQUENCE</scope>
    <source>
        <strain evidence="2">JCM 4434</strain>
    </source>
</reference>
<dbReference type="AlphaFoldDB" id="A0A8H9LPU0"/>
<evidence type="ECO:0000313" key="2">
    <source>
        <dbReference type="EMBL" id="GGU74865.1"/>
    </source>
</evidence>
<organism evidence="2 3">
    <name type="scientific">Kitasatospora aureofaciens</name>
    <name type="common">Streptomyces aureofaciens</name>
    <dbReference type="NCBI Taxonomy" id="1894"/>
    <lineage>
        <taxon>Bacteria</taxon>
        <taxon>Bacillati</taxon>
        <taxon>Actinomycetota</taxon>
        <taxon>Actinomycetes</taxon>
        <taxon>Kitasatosporales</taxon>
        <taxon>Streptomycetaceae</taxon>
        <taxon>Kitasatospora</taxon>
    </lineage>
</organism>
<gene>
    <name evidence="2" type="ORF">GCM10010502_28410</name>
</gene>
<comment type="caution">
    <text evidence="2">The sequence shown here is derived from an EMBL/GenBank/DDBJ whole genome shotgun (WGS) entry which is preliminary data.</text>
</comment>
<sequence>MTPTGPLPFARRQPGFLRGLPGRAGAPRQLLGRRSERRGVGVSERRGGERRGVGVWQRRGGERYGSLRISASWTAEATSRPSRS</sequence>
<accession>A0A8H9LPU0</accession>
<evidence type="ECO:0000256" key="1">
    <source>
        <dbReference type="SAM" id="MobiDB-lite"/>
    </source>
</evidence>
<protein>
    <submittedName>
        <fullName evidence="2">Uncharacterized protein</fullName>
    </submittedName>
</protein>
<reference evidence="2" key="2">
    <citation type="submission" date="2020-09" db="EMBL/GenBank/DDBJ databases">
        <authorList>
            <person name="Sun Q."/>
            <person name="Ohkuma M."/>
        </authorList>
    </citation>
    <scope>NUCLEOTIDE SEQUENCE</scope>
    <source>
        <strain evidence="2">JCM 4434</strain>
    </source>
</reference>
<proteinExistence type="predicted"/>
<evidence type="ECO:0000313" key="3">
    <source>
        <dbReference type="Proteomes" id="UP000610124"/>
    </source>
</evidence>
<feature type="region of interest" description="Disordered" evidence="1">
    <location>
        <begin position="1"/>
        <end position="52"/>
    </location>
</feature>
<feature type="compositionally biased region" description="Basic and acidic residues" evidence="1">
    <location>
        <begin position="33"/>
        <end position="52"/>
    </location>
</feature>